<dbReference type="CDD" id="cd00452">
    <property type="entry name" value="KDPG_aldolase"/>
    <property type="match status" value="1"/>
</dbReference>
<comment type="similarity">
    <text evidence="2">Belongs to the KHG/KDPG aldolase family.</text>
</comment>
<dbReference type="PANTHER" id="PTHR30246">
    <property type="entry name" value="2-KETO-3-DEOXY-6-PHOSPHOGLUCONATE ALDOLASE"/>
    <property type="match status" value="1"/>
</dbReference>
<keyword evidence="4 6" id="KW-0456">Lyase</keyword>
<keyword evidence="7" id="KW-1185">Reference proteome</keyword>
<sequence>MTRNIIAILRGIIPTEAEAVSAALIEAGITRIEVPLNSPDALDSIRIMAQAHGAQAQIGAGTVLSVQEVTHVAQAGGRFIVSPNTDPRVIVATKSAGLQSWPGVMTPTECLAALKNGADGLKLFPAALVGPEGLKALRPILPPGTQVYPTGGAGPDNFARWVAASADGFGLCSALYVPGRSNADIATRAKEVVSAYDAAL</sequence>
<dbReference type="EC" id="4.1.2.21" evidence="6"/>
<dbReference type="PROSITE" id="PS00160">
    <property type="entry name" value="ALDOLASE_KDPG_KHG_2"/>
    <property type="match status" value="1"/>
</dbReference>
<reference evidence="6 7" key="1">
    <citation type="submission" date="2018-04" db="EMBL/GenBank/DDBJ databases">
        <title>Pelagivirga bohaiensis gen. nov., sp. nov., a bacterium isolated from the Bohai Sea.</title>
        <authorList>
            <person name="Ji X."/>
        </authorList>
    </citation>
    <scope>NUCLEOTIDE SEQUENCE [LARGE SCALE GENOMIC DNA]</scope>
    <source>
        <strain evidence="6 7">BH-SD16</strain>
    </source>
</reference>
<evidence type="ECO:0000256" key="2">
    <source>
        <dbReference type="ARBA" id="ARBA00006906"/>
    </source>
</evidence>
<comment type="pathway">
    <text evidence="1">Carbohydrate acid metabolism.</text>
</comment>
<evidence type="ECO:0000313" key="6">
    <source>
        <dbReference type="EMBL" id="PVA07485.1"/>
    </source>
</evidence>
<gene>
    <name evidence="6" type="ORF">DC363_05260</name>
</gene>
<evidence type="ECO:0000256" key="1">
    <source>
        <dbReference type="ARBA" id="ARBA00004761"/>
    </source>
</evidence>
<dbReference type="InterPro" id="IPR000887">
    <property type="entry name" value="Aldlse_KDPG_KHG"/>
</dbReference>
<dbReference type="Gene3D" id="3.20.20.70">
    <property type="entry name" value="Aldolase class I"/>
    <property type="match status" value="1"/>
</dbReference>
<keyword evidence="5" id="KW-0119">Carbohydrate metabolism</keyword>
<dbReference type="OrthoDB" id="7204076at2"/>
<name>A0A2T7FZ99_9RHOB</name>
<organism evidence="6 7">
    <name type="scientific">Thalassorhabdomicrobium marinisediminis</name>
    <dbReference type="NCBI Taxonomy" id="2170577"/>
    <lineage>
        <taxon>Bacteria</taxon>
        <taxon>Pseudomonadati</taxon>
        <taxon>Pseudomonadota</taxon>
        <taxon>Alphaproteobacteria</taxon>
        <taxon>Rhodobacterales</taxon>
        <taxon>Paracoccaceae</taxon>
        <taxon>Thalassorhabdomicrobium</taxon>
    </lineage>
</organism>
<evidence type="ECO:0000256" key="5">
    <source>
        <dbReference type="ARBA" id="ARBA00023277"/>
    </source>
</evidence>
<dbReference type="EMBL" id="QCYG01000003">
    <property type="protein sequence ID" value="PVA07485.1"/>
    <property type="molecule type" value="Genomic_DNA"/>
</dbReference>
<dbReference type="RefSeq" id="WP_108640312.1">
    <property type="nucleotide sequence ID" value="NZ_QCYG01000003.1"/>
</dbReference>
<dbReference type="SUPFAM" id="SSF51569">
    <property type="entry name" value="Aldolase"/>
    <property type="match status" value="1"/>
</dbReference>
<evidence type="ECO:0000313" key="7">
    <source>
        <dbReference type="Proteomes" id="UP000244817"/>
    </source>
</evidence>
<evidence type="ECO:0000256" key="4">
    <source>
        <dbReference type="ARBA" id="ARBA00023239"/>
    </source>
</evidence>
<dbReference type="PANTHER" id="PTHR30246:SF1">
    <property type="entry name" value="2-DEHYDRO-3-DEOXY-6-PHOSPHOGALACTONATE ALDOLASE-RELATED"/>
    <property type="match status" value="1"/>
</dbReference>
<comment type="subunit">
    <text evidence="3">Homotrimer.</text>
</comment>
<dbReference type="InterPro" id="IPR031338">
    <property type="entry name" value="KDPG/KHG_AS_2"/>
</dbReference>
<protein>
    <submittedName>
        <fullName evidence="6">2-dehydro-3-deoxy-6-phosphogalactonate aldolase</fullName>
        <ecNumber evidence="6">4.1.2.21</ecNumber>
    </submittedName>
</protein>
<dbReference type="InterPro" id="IPR013785">
    <property type="entry name" value="Aldolase_TIM"/>
</dbReference>
<dbReference type="AlphaFoldDB" id="A0A2T7FZ99"/>
<accession>A0A2T7FZ99</accession>
<dbReference type="Proteomes" id="UP000244817">
    <property type="component" value="Unassembled WGS sequence"/>
</dbReference>
<dbReference type="GO" id="GO:0008674">
    <property type="term" value="F:2-dehydro-3-deoxy-6-phosphogalactonate aldolase activity"/>
    <property type="evidence" value="ECO:0007669"/>
    <property type="project" value="UniProtKB-EC"/>
</dbReference>
<evidence type="ECO:0000256" key="3">
    <source>
        <dbReference type="ARBA" id="ARBA00011233"/>
    </source>
</evidence>
<dbReference type="NCBIfam" id="NF006600">
    <property type="entry name" value="PRK09140.1"/>
    <property type="match status" value="1"/>
</dbReference>
<dbReference type="Pfam" id="PF01081">
    <property type="entry name" value="Aldolase"/>
    <property type="match status" value="1"/>
</dbReference>
<proteinExistence type="inferred from homology"/>
<comment type="caution">
    <text evidence="6">The sequence shown here is derived from an EMBL/GenBank/DDBJ whole genome shotgun (WGS) entry which is preliminary data.</text>
</comment>